<dbReference type="Pfam" id="PF23559">
    <property type="entry name" value="WHD_DRP"/>
    <property type="match status" value="1"/>
</dbReference>
<evidence type="ECO:0000256" key="4">
    <source>
        <dbReference type="ARBA" id="ARBA00022737"/>
    </source>
</evidence>
<sequence>MSQTIKDDDVGNQNNDIVEALRRIFARLDALEVTQNPPNQVNKTDLRRSVFHTRCGIKDNICSMKNDLKSDANVISSYVVEKLKLTCIKHNDFGELKVTKQCMVSFSFGRYSDNVLCDVIPIQDCHIKLGRSWQFDRNAIYDRGNNRVSLELNEKKYKLVSLTPSQVYEDHKRVKEAIKNFEREKNDRSKGEHVDIPREERRKVVLCEENGMSNEVKRKERRDDHASNKERDNNEVDKDNQGSLSEVISYSSSNLPTSSFSCFDSLIGTHGKVCIENSSVDELNTKMVETTCPIERKAQWIARTLYRIFGGILDECKTNYLKMETLASHVMQFLEGVSNHVINGIKLDEILVKTGAITGDVLYVIQKLLPSSINKDISRKVSLCSIQILEKTKDLKAQMETYFKSLKFTPSQFLGVGGLSFLDSLLRKLNKMLKSESGLDFIMKPNIEMLQSCTMNMKILKIFRGVLSILVYEAEVAIDSILAQYNTLWHIFCSLPTVLKEIKHIRVEVTEMRFKNVLLKNFPVVDPAKHLPTQNSNPANDEEIVGLENEAEIIIHFLSRGTNELDIIPIVGMGGQGKTTLARKVYNNGMIVFHFDCLAWCSISQTYSRIELLQEIFSQVTGSKGKVDEVGKLADMLMKSLMCKRYLIVLDDKWDVTAWEDLMLSFPDDKNRSRITVTTRLEKVGEHVLKHTDPYSLPFLTPDESLQLLQKKVFQQERCPPELYKVSQAVAKRCKGLPQVIILVAGIIKRKKMEESWWHEVKNALFSYLDESEEYSLSTMQLNYDYLPDHLRPCLLYVGMFPEDARIPVSKLISLWIAEGFVQNIESGRLEETAEDYLVEGLMKKIESARLEETVEHYLAEGFLQNIESGRLEETAEDYSIELIRNNVVLVSKREYNATLKPLIHLKYLAVDTDAYDFHPEPHLPYLETSIVEDLYKSRVLPTNFLKMERLRHVEIRKAKYDLEDNEHWMCEGSSKLENLRILRRVSFRIRNADSPEVLLGRCPNLQELEIKFRGYEGYRSSVDVLLERLSQLQILSLTIHWTLYIPKLHLPSTLKKLEETKELEEWFQFRDITFHELMFLKLSYLDISKWDASEESFPLLETLVITGCDKLEAIPLSFADIPTLKQIKLIGSRKECLEASAEQIKETVEDIEGCDRIDLIIRQKFSYSSFQLEIKKECQALSSAVSWKPGYPLLIEEVGFPANIMSWIDFFFSTPSDNVGAEFSLSYAFLDI</sequence>
<dbReference type="OrthoDB" id="3259098at2759"/>
<accession>A0A2G2WBJ1</accession>
<dbReference type="InterPro" id="IPR002182">
    <property type="entry name" value="NB-ARC"/>
</dbReference>
<dbReference type="InterPro" id="IPR058922">
    <property type="entry name" value="WHD_DRP"/>
</dbReference>
<keyword evidence="5" id="KW-0547">Nucleotide-binding</keyword>
<dbReference type="Gene3D" id="1.10.10.10">
    <property type="entry name" value="Winged helix-like DNA-binding domain superfamily/Winged helix DNA-binding domain"/>
    <property type="match status" value="1"/>
</dbReference>
<dbReference type="InterPro" id="IPR032675">
    <property type="entry name" value="LRR_dom_sf"/>
</dbReference>
<comment type="subcellular location">
    <subcellularLocation>
        <location evidence="1">Membrane</location>
        <topology evidence="1">Peripheral membrane protein</topology>
    </subcellularLocation>
</comment>
<evidence type="ECO:0000256" key="6">
    <source>
        <dbReference type="ARBA" id="ARBA00022821"/>
    </source>
</evidence>
<dbReference type="GO" id="GO:0043531">
    <property type="term" value="F:ADP binding"/>
    <property type="evidence" value="ECO:0007669"/>
    <property type="project" value="InterPro"/>
</dbReference>
<dbReference type="Gene3D" id="3.40.50.300">
    <property type="entry name" value="P-loop containing nucleotide triphosphate hydrolases"/>
    <property type="match status" value="1"/>
</dbReference>
<keyword evidence="9" id="KW-0472">Membrane</keyword>
<evidence type="ECO:0000313" key="13">
    <source>
        <dbReference type="EMBL" id="PHT42597.1"/>
    </source>
</evidence>
<dbReference type="Pfam" id="PF00931">
    <property type="entry name" value="NB-ARC"/>
    <property type="match status" value="1"/>
</dbReference>
<evidence type="ECO:0000256" key="1">
    <source>
        <dbReference type="ARBA" id="ARBA00004170"/>
    </source>
</evidence>
<dbReference type="Gene3D" id="3.80.10.10">
    <property type="entry name" value="Ribonuclease Inhibitor"/>
    <property type="match status" value="1"/>
</dbReference>
<dbReference type="GO" id="GO:0016020">
    <property type="term" value="C:membrane"/>
    <property type="evidence" value="ECO:0007669"/>
    <property type="project" value="UniProtKB-SubCell"/>
</dbReference>
<keyword evidence="3" id="KW-0433">Leucine-rich repeat</keyword>
<dbReference type="PANTHER" id="PTHR23155">
    <property type="entry name" value="DISEASE RESISTANCE PROTEIN RP"/>
    <property type="match status" value="1"/>
</dbReference>
<reference evidence="14" key="2">
    <citation type="journal article" date="2017" name="J. Anim. Genet.">
        <title>Multiple reference genome sequences of hot pepper reveal the massive evolution of plant disease resistance genes by retroduplication.</title>
        <authorList>
            <person name="Kim S."/>
            <person name="Park J."/>
            <person name="Yeom S.-I."/>
            <person name="Kim Y.-M."/>
            <person name="Seo E."/>
            <person name="Kim K.-T."/>
            <person name="Kim M.-S."/>
            <person name="Lee J.M."/>
            <person name="Cheong K."/>
            <person name="Shin H.-S."/>
            <person name="Kim S.-B."/>
            <person name="Han K."/>
            <person name="Lee J."/>
            <person name="Park M."/>
            <person name="Lee H.-A."/>
            <person name="Lee H.-Y."/>
            <person name="Lee Y."/>
            <person name="Oh S."/>
            <person name="Lee J.H."/>
            <person name="Choi E."/>
            <person name="Choi E."/>
            <person name="Lee S.E."/>
            <person name="Jeon J."/>
            <person name="Kim H."/>
            <person name="Choi G."/>
            <person name="Song H."/>
            <person name="Lee J."/>
            <person name="Lee S.-C."/>
            <person name="Kwon J.-K."/>
            <person name="Lee H.-Y."/>
            <person name="Koo N."/>
            <person name="Hong Y."/>
            <person name="Kim R.W."/>
            <person name="Kang W.-H."/>
            <person name="Huh J.H."/>
            <person name="Kang B.-C."/>
            <person name="Yang T.-J."/>
            <person name="Lee Y.-H."/>
            <person name="Bennetzen J.L."/>
            <person name="Choi D."/>
        </authorList>
    </citation>
    <scope>NUCLEOTIDE SEQUENCE [LARGE SCALE GENOMIC DNA]</scope>
    <source>
        <strain evidence="14">cv. PBC81</strain>
    </source>
</reference>
<dbReference type="FunFam" id="3.40.50.300:FF:001091">
    <property type="entry name" value="Probable disease resistance protein At1g61300"/>
    <property type="match status" value="1"/>
</dbReference>
<reference evidence="13 14" key="1">
    <citation type="journal article" date="2017" name="Genome Biol.">
        <title>New reference genome sequences of hot pepper reveal the massive evolution of plant disease-resistance genes by retroduplication.</title>
        <authorList>
            <person name="Kim S."/>
            <person name="Park J."/>
            <person name="Yeom S.I."/>
            <person name="Kim Y.M."/>
            <person name="Seo E."/>
            <person name="Kim K.T."/>
            <person name="Kim M.S."/>
            <person name="Lee J.M."/>
            <person name="Cheong K."/>
            <person name="Shin H.S."/>
            <person name="Kim S.B."/>
            <person name="Han K."/>
            <person name="Lee J."/>
            <person name="Park M."/>
            <person name="Lee H.A."/>
            <person name="Lee H.Y."/>
            <person name="Lee Y."/>
            <person name="Oh S."/>
            <person name="Lee J.H."/>
            <person name="Choi E."/>
            <person name="Choi E."/>
            <person name="Lee S.E."/>
            <person name="Jeon J."/>
            <person name="Kim H."/>
            <person name="Choi G."/>
            <person name="Song H."/>
            <person name="Lee J."/>
            <person name="Lee S.C."/>
            <person name="Kwon J.K."/>
            <person name="Lee H.Y."/>
            <person name="Koo N."/>
            <person name="Hong Y."/>
            <person name="Kim R.W."/>
            <person name="Kang W.H."/>
            <person name="Huh J.H."/>
            <person name="Kang B.C."/>
            <person name="Yang T.J."/>
            <person name="Lee Y.H."/>
            <person name="Bennetzen J.L."/>
            <person name="Choi D."/>
        </authorList>
    </citation>
    <scope>NUCLEOTIDE SEQUENCE [LARGE SCALE GENOMIC DNA]</scope>
    <source>
        <strain evidence="14">cv. PBC81</strain>
    </source>
</reference>
<dbReference type="AlphaFoldDB" id="A0A2G2WBJ1"/>
<comment type="caution">
    <text evidence="13">The sequence shown here is derived from an EMBL/GenBank/DDBJ whole genome shotgun (WGS) entry which is preliminary data.</text>
</comment>
<keyword evidence="4" id="KW-0677">Repeat</keyword>
<protein>
    <submittedName>
        <fullName evidence="13">Uncharacterized protein</fullName>
    </submittedName>
</protein>
<feature type="domain" description="NB-ARC" evidence="11">
    <location>
        <begin position="549"/>
        <end position="717"/>
    </location>
</feature>
<dbReference type="PANTHER" id="PTHR23155:SF1228">
    <property type="entry name" value="NB-ARC DOMAIN CONTAINING PROTEIN, EXPRESSED"/>
    <property type="match status" value="1"/>
</dbReference>
<dbReference type="EMBL" id="MLFT02000007">
    <property type="protein sequence ID" value="PHT42597.1"/>
    <property type="molecule type" value="Genomic_DNA"/>
</dbReference>
<proteinExistence type="inferred from homology"/>
<evidence type="ECO:0000256" key="9">
    <source>
        <dbReference type="ARBA" id="ARBA00023136"/>
    </source>
</evidence>
<dbReference type="SUPFAM" id="SSF52540">
    <property type="entry name" value="P-loop containing nucleoside triphosphate hydrolases"/>
    <property type="match status" value="1"/>
</dbReference>
<keyword evidence="7" id="KW-0067">ATP-binding</keyword>
<keyword evidence="8" id="KW-0175">Coiled coil</keyword>
<gene>
    <name evidence="13" type="ORF">CQW23_16622</name>
</gene>
<evidence type="ECO:0000256" key="8">
    <source>
        <dbReference type="ARBA" id="ARBA00023054"/>
    </source>
</evidence>
<evidence type="ECO:0000256" key="3">
    <source>
        <dbReference type="ARBA" id="ARBA00022614"/>
    </source>
</evidence>
<dbReference type="SUPFAM" id="SSF52058">
    <property type="entry name" value="L domain-like"/>
    <property type="match status" value="1"/>
</dbReference>
<evidence type="ECO:0000256" key="10">
    <source>
        <dbReference type="SAM" id="MobiDB-lite"/>
    </source>
</evidence>
<keyword evidence="14" id="KW-1185">Reference proteome</keyword>
<feature type="region of interest" description="Disordered" evidence="10">
    <location>
        <begin position="215"/>
        <end position="243"/>
    </location>
</feature>
<comment type="similarity">
    <text evidence="2">Belongs to the disease resistance NB-LRR family.</text>
</comment>
<evidence type="ECO:0000313" key="14">
    <source>
        <dbReference type="Proteomes" id="UP000224567"/>
    </source>
</evidence>
<dbReference type="InterPro" id="IPR027417">
    <property type="entry name" value="P-loop_NTPase"/>
</dbReference>
<feature type="compositionally biased region" description="Basic and acidic residues" evidence="10">
    <location>
        <begin position="215"/>
        <end position="240"/>
    </location>
</feature>
<dbReference type="Gene3D" id="1.10.8.430">
    <property type="entry name" value="Helical domain of apoptotic protease-activating factors"/>
    <property type="match status" value="1"/>
</dbReference>
<feature type="domain" description="Disease resistance protein winged helix" evidence="12">
    <location>
        <begin position="800"/>
        <end position="840"/>
    </location>
</feature>
<dbReference type="GO" id="GO:0005524">
    <property type="term" value="F:ATP binding"/>
    <property type="evidence" value="ECO:0007669"/>
    <property type="project" value="UniProtKB-KW"/>
</dbReference>
<evidence type="ECO:0000259" key="11">
    <source>
        <dbReference type="Pfam" id="PF00931"/>
    </source>
</evidence>
<keyword evidence="6" id="KW-0611">Plant defense</keyword>
<evidence type="ECO:0000259" key="12">
    <source>
        <dbReference type="Pfam" id="PF23559"/>
    </source>
</evidence>
<name>A0A2G2WBJ1_CAPBA</name>
<evidence type="ECO:0000256" key="7">
    <source>
        <dbReference type="ARBA" id="ARBA00022840"/>
    </source>
</evidence>
<evidence type="ECO:0000256" key="2">
    <source>
        <dbReference type="ARBA" id="ARBA00008894"/>
    </source>
</evidence>
<dbReference type="PRINTS" id="PR00364">
    <property type="entry name" value="DISEASERSIST"/>
</dbReference>
<dbReference type="GO" id="GO:0098542">
    <property type="term" value="P:defense response to other organism"/>
    <property type="evidence" value="ECO:0007669"/>
    <property type="project" value="TreeGrafter"/>
</dbReference>
<dbReference type="InterPro" id="IPR036388">
    <property type="entry name" value="WH-like_DNA-bd_sf"/>
</dbReference>
<dbReference type="Proteomes" id="UP000224567">
    <property type="component" value="Unassembled WGS sequence"/>
</dbReference>
<organism evidence="13 14">
    <name type="scientific">Capsicum baccatum</name>
    <name type="common">Peruvian pepper</name>
    <dbReference type="NCBI Taxonomy" id="33114"/>
    <lineage>
        <taxon>Eukaryota</taxon>
        <taxon>Viridiplantae</taxon>
        <taxon>Streptophyta</taxon>
        <taxon>Embryophyta</taxon>
        <taxon>Tracheophyta</taxon>
        <taxon>Spermatophyta</taxon>
        <taxon>Magnoliopsida</taxon>
        <taxon>eudicotyledons</taxon>
        <taxon>Gunneridae</taxon>
        <taxon>Pentapetalae</taxon>
        <taxon>asterids</taxon>
        <taxon>lamiids</taxon>
        <taxon>Solanales</taxon>
        <taxon>Solanaceae</taxon>
        <taxon>Solanoideae</taxon>
        <taxon>Capsiceae</taxon>
        <taxon>Capsicum</taxon>
    </lineage>
</organism>
<dbReference type="InterPro" id="IPR044974">
    <property type="entry name" value="Disease_R_plants"/>
</dbReference>
<dbReference type="InterPro" id="IPR042197">
    <property type="entry name" value="Apaf_helical"/>
</dbReference>
<evidence type="ECO:0000256" key="5">
    <source>
        <dbReference type="ARBA" id="ARBA00022741"/>
    </source>
</evidence>